<dbReference type="RefSeq" id="WP_066856762.1">
    <property type="nucleotide sequence ID" value="NZ_JXMS01000024.1"/>
</dbReference>
<dbReference type="GO" id="GO:0005886">
    <property type="term" value="C:plasma membrane"/>
    <property type="evidence" value="ECO:0007669"/>
    <property type="project" value="UniProtKB-SubCell"/>
</dbReference>
<evidence type="ECO:0000313" key="11">
    <source>
        <dbReference type="EMBL" id="OBQ46437.1"/>
    </source>
</evidence>
<dbReference type="PIRSF" id="PIRSF006603">
    <property type="entry name" value="DinF"/>
    <property type="match status" value="1"/>
</dbReference>
<dbReference type="PANTHER" id="PTHR43298:SF2">
    <property type="entry name" value="FMN_FAD EXPORTER YEEO-RELATED"/>
    <property type="match status" value="1"/>
</dbReference>
<dbReference type="PATRIC" id="fig|1560234.3.peg.1611"/>
<evidence type="ECO:0000313" key="12">
    <source>
        <dbReference type="Proteomes" id="UP000091979"/>
    </source>
</evidence>
<keyword evidence="7" id="KW-0406">Ion transport</keyword>
<feature type="transmembrane region" description="Helical" evidence="10">
    <location>
        <begin position="89"/>
        <end position="114"/>
    </location>
</feature>
<evidence type="ECO:0000256" key="1">
    <source>
        <dbReference type="ARBA" id="ARBA00004651"/>
    </source>
</evidence>
<evidence type="ECO:0000256" key="2">
    <source>
        <dbReference type="ARBA" id="ARBA00022448"/>
    </source>
</evidence>
<dbReference type="GO" id="GO:0006811">
    <property type="term" value="P:monoatomic ion transport"/>
    <property type="evidence" value="ECO:0007669"/>
    <property type="project" value="UniProtKB-KW"/>
</dbReference>
<evidence type="ECO:0000256" key="5">
    <source>
        <dbReference type="ARBA" id="ARBA00022692"/>
    </source>
</evidence>
<keyword evidence="12" id="KW-1185">Reference proteome</keyword>
<feature type="transmembrane region" description="Helical" evidence="10">
    <location>
        <begin position="395"/>
        <end position="417"/>
    </location>
</feature>
<keyword evidence="8 10" id="KW-0472">Membrane</keyword>
<feature type="transmembrane region" description="Helical" evidence="10">
    <location>
        <begin position="134"/>
        <end position="156"/>
    </location>
</feature>
<reference evidence="11 12" key="1">
    <citation type="submission" date="2015-01" db="EMBL/GenBank/DDBJ databases">
        <title>Desulfovibrio sp. JC271 draft genome sequence.</title>
        <authorList>
            <person name="Shivani Y."/>
            <person name="Subhash Y."/>
            <person name="Sasikala C."/>
            <person name="Ramana C.V."/>
        </authorList>
    </citation>
    <scope>NUCLEOTIDE SEQUENCE [LARGE SCALE GENOMIC DNA]</scope>
    <source>
        <strain evidence="11 12">JC271</strain>
    </source>
</reference>
<gene>
    <name evidence="11" type="ORF">SP90_12535</name>
</gene>
<dbReference type="AlphaFoldDB" id="A0A1B7XAS8"/>
<feature type="transmembrane region" description="Helical" evidence="10">
    <location>
        <begin position="24"/>
        <end position="42"/>
    </location>
</feature>
<dbReference type="InterPro" id="IPR002528">
    <property type="entry name" value="MATE_fam"/>
</dbReference>
<dbReference type="InterPro" id="IPR050222">
    <property type="entry name" value="MATE_MdtK"/>
</dbReference>
<keyword evidence="5 10" id="KW-0812">Transmembrane</keyword>
<keyword evidence="6 10" id="KW-1133">Transmembrane helix</keyword>
<evidence type="ECO:0000256" key="4">
    <source>
        <dbReference type="ARBA" id="ARBA00022475"/>
    </source>
</evidence>
<dbReference type="Pfam" id="PF01554">
    <property type="entry name" value="MatE"/>
    <property type="match status" value="2"/>
</dbReference>
<dbReference type="GO" id="GO:0015297">
    <property type="term" value="F:antiporter activity"/>
    <property type="evidence" value="ECO:0007669"/>
    <property type="project" value="UniProtKB-KW"/>
</dbReference>
<dbReference type="EMBL" id="JXMS01000024">
    <property type="protein sequence ID" value="OBQ46437.1"/>
    <property type="molecule type" value="Genomic_DNA"/>
</dbReference>
<comment type="subcellular location">
    <subcellularLocation>
        <location evidence="1">Cell membrane</location>
        <topology evidence="1">Multi-pass membrane protein</topology>
    </subcellularLocation>
</comment>
<sequence>MSNTEQIADPTSYRAIWNLAWPQVLMMMFHFLIGFVDVWVAGQIDSNVQAALGMISQTFLFFLVIAIAIGNGCVAAISQSIGAGLHKRAARYIGLVVLLGLVCGVGISGLGLSFRHIFLGILQTPDDIYPIAQYFLQIYLVLLPVYYVFVITNAVFRAKMMVFIPMRAIAIVALVNTIADLGFGLGWFGFPEFGYKGVAWATLLSISGGAIYNFIVLTGRGILVRDSFAPWRWARRALPYLIKVAAPAGGTQALWHTGYIVLFAIVASLPFDAVDALAGLAAGMRIESLLFLPAFAFNMTASILIGHFLGAGNKVEAKRVGLRILGTACGLMSVVAVVFWPFIEPMAKFLAPEPDVTVQAAVYLKYNIISIPFTVASMTLGGIMTGAGATIYNFWIYSSASWLVRLPVAYVLGHLILKDAEGVYIAMLVSQVFQSTIMFYIFMCRDWYRFSMIKRKNSTAPAA</sequence>
<dbReference type="OrthoDB" id="9776324at2"/>
<proteinExistence type="predicted"/>
<accession>A0A1B7XAS8</accession>
<protein>
    <recommendedName>
        <fullName evidence="9">Multidrug-efflux transporter</fullName>
    </recommendedName>
</protein>
<dbReference type="PANTHER" id="PTHR43298">
    <property type="entry name" value="MULTIDRUG RESISTANCE PROTEIN NORM-RELATED"/>
    <property type="match status" value="1"/>
</dbReference>
<feature type="transmembrane region" description="Helical" evidence="10">
    <location>
        <begin position="322"/>
        <end position="343"/>
    </location>
</feature>
<dbReference type="CDD" id="cd13137">
    <property type="entry name" value="MATE_NorM_like"/>
    <property type="match status" value="1"/>
</dbReference>
<evidence type="ECO:0000256" key="10">
    <source>
        <dbReference type="SAM" id="Phobius"/>
    </source>
</evidence>
<feature type="transmembrane region" description="Helical" evidence="10">
    <location>
        <begin position="244"/>
        <end position="269"/>
    </location>
</feature>
<evidence type="ECO:0000256" key="9">
    <source>
        <dbReference type="ARBA" id="ARBA00031636"/>
    </source>
</evidence>
<organism evidence="11 12">
    <name type="scientific">Halodesulfovibrio spirochaetisodalis</name>
    <dbReference type="NCBI Taxonomy" id="1560234"/>
    <lineage>
        <taxon>Bacteria</taxon>
        <taxon>Pseudomonadati</taxon>
        <taxon>Thermodesulfobacteriota</taxon>
        <taxon>Desulfovibrionia</taxon>
        <taxon>Desulfovibrionales</taxon>
        <taxon>Desulfovibrionaceae</taxon>
        <taxon>Halodesulfovibrio</taxon>
    </lineage>
</organism>
<dbReference type="GO" id="GO:0042910">
    <property type="term" value="F:xenobiotic transmembrane transporter activity"/>
    <property type="evidence" value="ECO:0007669"/>
    <property type="project" value="InterPro"/>
</dbReference>
<comment type="caution">
    <text evidence="11">The sequence shown here is derived from an EMBL/GenBank/DDBJ whole genome shotgun (WGS) entry which is preliminary data.</text>
</comment>
<dbReference type="NCBIfam" id="TIGR00797">
    <property type="entry name" value="matE"/>
    <property type="match status" value="1"/>
</dbReference>
<feature type="transmembrane region" description="Helical" evidence="10">
    <location>
        <begin position="54"/>
        <end position="77"/>
    </location>
</feature>
<keyword evidence="2" id="KW-0813">Transport</keyword>
<evidence type="ECO:0000256" key="3">
    <source>
        <dbReference type="ARBA" id="ARBA00022449"/>
    </source>
</evidence>
<dbReference type="Proteomes" id="UP000091979">
    <property type="component" value="Unassembled WGS sequence"/>
</dbReference>
<keyword evidence="4" id="KW-1003">Cell membrane</keyword>
<dbReference type="InterPro" id="IPR048279">
    <property type="entry name" value="MdtK-like"/>
</dbReference>
<feature type="transmembrane region" description="Helical" evidence="10">
    <location>
        <begin position="168"/>
        <end position="188"/>
    </location>
</feature>
<keyword evidence="3" id="KW-0050">Antiport</keyword>
<feature type="transmembrane region" description="Helical" evidence="10">
    <location>
        <begin position="200"/>
        <end position="223"/>
    </location>
</feature>
<evidence type="ECO:0000256" key="7">
    <source>
        <dbReference type="ARBA" id="ARBA00023065"/>
    </source>
</evidence>
<evidence type="ECO:0000256" key="6">
    <source>
        <dbReference type="ARBA" id="ARBA00022989"/>
    </source>
</evidence>
<evidence type="ECO:0000256" key="8">
    <source>
        <dbReference type="ARBA" id="ARBA00023136"/>
    </source>
</evidence>
<feature type="transmembrane region" description="Helical" evidence="10">
    <location>
        <begin position="363"/>
        <end position="383"/>
    </location>
</feature>
<feature type="transmembrane region" description="Helical" evidence="10">
    <location>
        <begin position="423"/>
        <end position="443"/>
    </location>
</feature>
<name>A0A1B7XAS8_9BACT</name>
<dbReference type="STRING" id="1560234.SP90_12535"/>
<feature type="transmembrane region" description="Helical" evidence="10">
    <location>
        <begin position="289"/>
        <end position="310"/>
    </location>
</feature>